<gene>
    <name evidence="2" type="ORF">C7Y72_15990</name>
</gene>
<dbReference type="InterPro" id="IPR011051">
    <property type="entry name" value="RmlC_Cupin_sf"/>
</dbReference>
<dbReference type="AlphaFoldDB" id="A0A2T4UFA1"/>
<dbReference type="Proteomes" id="UP000240739">
    <property type="component" value="Unassembled WGS sequence"/>
</dbReference>
<accession>A0A2T4UFA1</accession>
<protein>
    <recommendedName>
        <fullName evidence="1">Cupin type-2 domain-containing protein</fullName>
    </recommendedName>
</protein>
<dbReference type="SUPFAM" id="SSF51182">
    <property type="entry name" value="RmlC-like cupins"/>
    <property type="match status" value="1"/>
</dbReference>
<dbReference type="Pfam" id="PF07883">
    <property type="entry name" value="Cupin_2"/>
    <property type="match status" value="1"/>
</dbReference>
<keyword evidence="3" id="KW-1185">Reference proteome</keyword>
<reference evidence="2 3" key="1">
    <citation type="submission" date="2018-03" db="EMBL/GenBank/DDBJ databases">
        <title>Aquarubrobacter algicola gen. nov., sp. nov., a novel actinobacterium isolated from shallow eutrophic lake during the end of cyanobacterial harmful algal blooms.</title>
        <authorList>
            <person name="Chun S.J."/>
        </authorList>
    </citation>
    <scope>NUCLEOTIDE SEQUENCE [LARGE SCALE GENOMIC DNA]</scope>
    <source>
        <strain evidence="2 3">Seoho-28</strain>
    </source>
</reference>
<name>A0A2T4UFA1_9ACTN</name>
<sequence>MSAAMRVLHLDETPPVDTPWDGVPAWTPVRRLLDVGAFGVNVQTAAAVGDPLIEPHDETASGHEELYVVLRGSATVTAGDRTVDVRAGSLVFLPDPTVHRSATATAPDTAVLAVGAARGTAYAPPAWEERWARELGLP</sequence>
<dbReference type="InterPro" id="IPR013096">
    <property type="entry name" value="Cupin_2"/>
</dbReference>
<proteinExistence type="predicted"/>
<dbReference type="RefSeq" id="WP_107570180.1">
    <property type="nucleotide sequence ID" value="NZ_PYYB01000002.1"/>
</dbReference>
<evidence type="ECO:0000259" key="1">
    <source>
        <dbReference type="Pfam" id="PF07883"/>
    </source>
</evidence>
<dbReference type="Gene3D" id="2.60.120.10">
    <property type="entry name" value="Jelly Rolls"/>
    <property type="match status" value="1"/>
</dbReference>
<evidence type="ECO:0000313" key="2">
    <source>
        <dbReference type="EMBL" id="PTL56461.1"/>
    </source>
</evidence>
<evidence type="ECO:0000313" key="3">
    <source>
        <dbReference type="Proteomes" id="UP000240739"/>
    </source>
</evidence>
<comment type="caution">
    <text evidence="2">The sequence shown here is derived from an EMBL/GenBank/DDBJ whole genome shotgun (WGS) entry which is preliminary data.</text>
</comment>
<dbReference type="EMBL" id="PYYB01000002">
    <property type="protein sequence ID" value="PTL56461.1"/>
    <property type="molecule type" value="Genomic_DNA"/>
</dbReference>
<dbReference type="OrthoDB" id="9812921at2"/>
<dbReference type="InterPro" id="IPR014710">
    <property type="entry name" value="RmlC-like_jellyroll"/>
</dbReference>
<feature type="domain" description="Cupin type-2" evidence="1">
    <location>
        <begin position="62"/>
        <end position="112"/>
    </location>
</feature>
<organism evidence="2 3">
    <name type="scientific">Paraconexibacter algicola</name>
    <dbReference type="NCBI Taxonomy" id="2133960"/>
    <lineage>
        <taxon>Bacteria</taxon>
        <taxon>Bacillati</taxon>
        <taxon>Actinomycetota</taxon>
        <taxon>Thermoleophilia</taxon>
        <taxon>Solirubrobacterales</taxon>
        <taxon>Paraconexibacteraceae</taxon>
        <taxon>Paraconexibacter</taxon>
    </lineage>
</organism>